<dbReference type="RefSeq" id="WP_228615272.1">
    <property type="nucleotide sequence ID" value="NZ_QEFP02000006.1"/>
</dbReference>
<dbReference type="GO" id="GO:1902555">
    <property type="term" value="C:endoribonuclease complex"/>
    <property type="evidence" value="ECO:0007669"/>
    <property type="project" value="UniProtKB-ARBA"/>
</dbReference>
<keyword evidence="1" id="KW-0819">tRNA processing</keyword>
<dbReference type="EMBL" id="QEFP01000003">
    <property type="protein sequence ID" value="PVU68800.1"/>
    <property type="molecule type" value="Genomic_DNA"/>
</dbReference>
<reference evidence="2" key="4">
    <citation type="submission" date="2021-11" db="EMBL/GenBank/DDBJ databases">
        <authorList>
            <person name="Munson-Mcgee J."/>
            <person name="Field E."/>
            <person name="Bateson M."/>
            <person name="Rooney C."/>
            <person name="Stepanauskas R."/>
            <person name="Young M."/>
        </authorList>
    </citation>
    <scope>NUCLEOTIDE SEQUENCE</scope>
    <source>
        <strain evidence="2">SCGC AB-777_F03</strain>
    </source>
</reference>
<reference evidence="2" key="3">
    <citation type="submission" date="2017-05" db="EMBL/GenBank/DDBJ databases">
        <authorList>
            <person name="Munson-Mcgee J.H."/>
        </authorList>
    </citation>
    <scope>NUCLEOTIDE SEQUENCE</scope>
    <source>
        <strain evidence="2">SCGC AB-777_F03</strain>
    </source>
</reference>
<reference evidence="3" key="1">
    <citation type="journal article" date="2015" name="Appl. Environ. Microbiol.">
        <title>Nanoarchaeota, Their Sulfolobales Host, and Nanoarchaeota Virus Distribution across Yellowstone National Park Hot Springs.</title>
        <authorList>
            <person name="Munson-McGee J.H."/>
            <person name="Field E.K."/>
            <person name="Bateson M."/>
            <person name="Rooney C."/>
            <person name="Stepanauskas R."/>
            <person name="Young M.J."/>
        </authorList>
    </citation>
    <scope>NUCLEOTIDE SEQUENCE [LARGE SCALE GENOMIC DNA]</scope>
    <source>
        <strain evidence="3">SCGC AB-777_F03</strain>
    </source>
</reference>
<protein>
    <submittedName>
        <fullName evidence="3">Uncharacterized protein</fullName>
    </submittedName>
</protein>
<reference evidence="3" key="2">
    <citation type="submission" date="2017-05" db="EMBL/GenBank/DDBJ databases">
        <authorList>
            <person name="Song R."/>
            <person name="Chenine A.L."/>
            <person name="Ruprecht R.M."/>
        </authorList>
    </citation>
    <scope>NUCLEOTIDE SEQUENCE</scope>
    <source>
        <strain evidence="3">SCGC AB-777_F03</strain>
    </source>
</reference>
<dbReference type="SUPFAM" id="SSF160350">
    <property type="entry name" value="Rnp2-like"/>
    <property type="match status" value="1"/>
</dbReference>
<evidence type="ECO:0000256" key="1">
    <source>
        <dbReference type="ARBA" id="ARBA00022694"/>
    </source>
</evidence>
<dbReference type="GO" id="GO:0008033">
    <property type="term" value="P:tRNA processing"/>
    <property type="evidence" value="ECO:0007669"/>
    <property type="project" value="UniProtKB-KW"/>
</dbReference>
<accession>A0A2T9WLU4</accession>
<dbReference type="InterPro" id="IPR038085">
    <property type="entry name" value="Rnp2-like_sf"/>
</dbReference>
<name>A0A2T9WLU4_NANST</name>
<sequence length="92" mass="11206">MVILPKALKIKNRYILIDFFDEEKLKNDFIKYFGYINYYDLHLNKIEINKRIILSINKKHLYKIIFLLYLQNIKNFKIFKTLKGAKSFLNIS</sequence>
<dbReference type="Proteomes" id="UP000245509">
    <property type="component" value="Unassembled WGS sequence"/>
</dbReference>
<gene>
    <name evidence="2" type="ORF">DDW03_001340</name>
    <name evidence="3" type="ORF">DDW03_01110</name>
</gene>
<dbReference type="EMBL" id="QEFP02000006">
    <property type="protein sequence ID" value="MCC5447044.1"/>
    <property type="molecule type" value="Genomic_DNA"/>
</dbReference>
<organism evidence="3">
    <name type="scientific">Nanobsidianus stetteri</name>
    <dbReference type="NCBI Taxonomy" id="1294122"/>
    <lineage>
        <taxon>Archaea</taxon>
        <taxon>Nanobdellota</taxon>
        <taxon>Candidatus Nanoarchaeia</taxon>
        <taxon>Nanoarchaeales</taxon>
        <taxon>Nanopusillaceae</taxon>
        <taxon>Candidatus Nanobsidianus</taxon>
    </lineage>
</organism>
<dbReference type="GO" id="GO:1990904">
    <property type="term" value="C:ribonucleoprotein complex"/>
    <property type="evidence" value="ECO:0007669"/>
    <property type="project" value="UniProtKB-ARBA"/>
</dbReference>
<evidence type="ECO:0000313" key="3">
    <source>
        <dbReference type="EMBL" id="PVU68800.1"/>
    </source>
</evidence>
<proteinExistence type="predicted"/>
<evidence type="ECO:0000313" key="2">
    <source>
        <dbReference type="EMBL" id="MCC5447044.1"/>
    </source>
</evidence>
<dbReference type="AlphaFoldDB" id="A0A2T9WLU4"/>
<comment type="caution">
    <text evidence="3">The sequence shown here is derived from an EMBL/GenBank/DDBJ whole genome shotgun (WGS) entry which is preliminary data.</text>
</comment>